<keyword evidence="4 9" id="KW-1003">Cell membrane</keyword>
<evidence type="ECO:0000256" key="5">
    <source>
        <dbReference type="ARBA" id="ARBA00022519"/>
    </source>
</evidence>
<dbReference type="InterPro" id="IPR013525">
    <property type="entry name" value="ABC2_TM"/>
</dbReference>
<evidence type="ECO:0000256" key="7">
    <source>
        <dbReference type="ARBA" id="ARBA00022989"/>
    </source>
</evidence>
<keyword evidence="8 9" id="KW-0472">Membrane</keyword>
<evidence type="ECO:0000313" key="11">
    <source>
        <dbReference type="EMBL" id="MCU7548259.1"/>
    </source>
</evidence>
<evidence type="ECO:0000259" key="10">
    <source>
        <dbReference type="PROSITE" id="PS51012"/>
    </source>
</evidence>
<evidence type="ECO:0000313" key="12">
    <source>
        <dbReference type="Proteomes" id="UP001155483"/>
    </source>
</evidence>
<dbReference type="PANTHER" id="PTHR30413">
    <property type="entry name" value="INNER MEMBRANE TRANSPORT PERMEASE"/>
    <property type="match status" value="1"/>
</dbReference>
<feature type="transmembrane region" description="Helical" evidence="9">
    <location>
        <begin position="122"/>
        <end position="152"/>
    </location>
</feature>
<keyword evidence="3 9" id="KW-0813">Transport</keyword>
<keyword evidence="5" id="KW-0997">Cell inner membrane</keyword>
<organism evidence="11 12">
    <name type="scientific">Paraflavisolibacter caeni</name>
    <dbReference type="NCBI Taxonomy" id="2982496"/>
    <lineage>
        <taxon>Bacteria</taxon>
        <taxon>Pseudomonadati</taxon>
        <taxon>Bacteroidota</taxon>
        <taxon>Chitinophagia</taxon>
        <taxon>Chitinophagales</taxon>
        <taxon>Chitinophagaceae</taxon>
        <taxon>Paraflavisolibacter</taxon>
    </lineage>
</organism>
<comment type="caution">
    <text evidence="11">The sequence shown here is derived from an EMBL/GenBank/DDBJ whole genome shotgun (WGS) entry which is preliminary data.</text>
</comment>
<comment type="similarity">
    <text evidence="2 9">Belongs to the ABC-2 integral membrane protein family.</text>
</comment>
<dbReference type="Pfam" id="PF01061">
    <property type="entry name" value="ABC2_membrane"/>
    <property type="match status" value="1"/>
</dbReference>
<feature type="transmembrane region" description="Helical" evidence="9">
    <location>
        <begin position="164"/>
        <end position="188"/>
    </location>
</feature>
<dbReference type="PROSITE" id="PS51012">
    <property type="entry name" value="ABC_TM2"/>
    <property type="match status" value="1"/>
</dbReference>
<feature type="transmembrane region" description="Helical" evidence="9">
    <location>
        <begin position="83"/>
        <end position="101"/>
    </location>
</feature>
<protein>
    <recommendedName>
        <fullName evidence="9">Transport permease protein</fullName>
    </recommendedName>
</protein>
<dbReference type="PANTHER" id="PTHR30413:SF8">
    <property type="entry name" value="TRANSPORT PERMEASE PROTEIN"/>
    <property type="match status" value="1"/>
</dbReference>
<evidence type="ECO:0000256" key="8">
    <source>
        <dbReference type="ARBA" id="ARBA00023136"/>
    </source>
</evidence>
<dbReference type="Proteomes" id="UP001155483">
    <property type="component" value="Unassembled WGS sequence"/>
</dbReference>
<dbReference type="RefSeq" id="WP_279295703.1">
    <property type="nucleotide sequence ID" value="NZ_JAOTIF010000001.1"/>
</dbReference>
<evidence type="ECO:0000256" key="9">
    <source>
        <dbReference type="RuleBase" id="RU361157"/>
    </source>
</evidence>
<feature type="transmembrane region" description="Helical" evidence="9">
    <location>
        <begin position="47"/>
        <end position="68"/>
    </location>
</feature>
<accession>A0A9X3BF52</accession>
<gene>
    <name evidence="11" type="ORF">OCK74_03995</name>
</gene>
<dbReference type="GO" id="GO:0005886">
    <property type="term" value="C:plasma membrane"/>
    <property type="evidence" value="ECO:0007669"/>
    <property type="project" value="UniProtKB-SubCell"/>
</dbReference>
<sequence>MSITNKWDWEIGKNVTTWNWNLKEIWAYRHLLINLVKRDFTLNYQQTILGPLWSLLQPVFTLITYVIVFRNLVGLSVGTLPPILFYFSGIVLWNFFSESFTGTSNTFKEHFYLFSKVYFPRIIMPVSVVCTHFLRCLLQLALLILLVLYYWLFRNINIHFGLNLLGVPLSILLVGSLGLGVGLIISLITVKYRDIANMVSLGIRLLMFMTPVIYPLASVRPSLKWIVEANPLTVYFELFRFSLFGEGTVSYLNLLVSTLITLGILLTALLVFNKKSNSLLDIV</sequence>
<dbReference type="GO" id="GO:0015920">
    <property type="term" value="P:lipopolysaccharide transport"/>
    <property type="evidence" value="ECO:0007669"/>
    <property type="project" value="TreeGrafter"/>
</dbReference>
<evidence type="ECO:0000256" key="1">
    <source>
        <dbReference type="ARBA" id="ARBA00004429"/>
    </source>
</evidence>
<evidence type="ECO:0000256" key="3">
    <source>
        <dbReference type="ARBA" id="ARBA00022448"/>
    </source>
</evidence>
<evidence type="ECO:0000256" key="2">
    <source>
        <dbReference type="ARBA" id="ARBA00007783"/>
    </source>
</evidence>
<feature type="domain" description="ABC transmembrane type-2" evidence="10">
    <location>
        <begin position="49"/>
        <end position="275"/>
    </location>
</feature>
<reference evidence="11" key="2">
    <citation type="submission" date="2023-04" db="EMBL/GenBank/DDBJ databases">
        <title>Paracnuella aquatica gen. nov., sp. nov., a member of the family Chitinophagaceae isolated from a hot spring.</title>
        <authorList>
            <person name="Wang C."/>
        </authorList>
    </citation>
    <scope>NUCLEOTIDE SEQUENCE</scope>
    <source>
        <strain evidence="11">LB-8</strain>
    </source>
</reference>
<evidence type="ECO:0000256" key="4">
    <source>
        <dbReference type="ARBA" id="ARBA00022475"/>
    </source>
</evidence>
<keyword evidence="6 9" id="KW-0812">Transmembrane</keyword>
<proteinExistence type="inferred from homology"/>
<reference evidence="11" key="1">
    <citation type="submission" date="2022-09" db="EMBL/GenBank/DDBJ databases">
        <authorList>
            <person name="Yuan C."/>
            <person name="Ke Z."/>
        </authorList>
    </citation>
    <scope>NUCLEOTIDE SEQUENCE</scope>
    <source>
        <strain evidence="11">LB-8</strain>
    </source>
</reference>
<comment type="subcellular location">
    <subcellularLocation>
        <location evidence="1">Cell inner membrane</location>
        <topology evidence="1">Multi-pass membrane protein</topology>
    </subcellularLocation>
    <subcellularLocation>
        <location evidence="9">Cell membrane</location>
        <topology evidence="9">Multi-pass membrane protein</topology>
    </subcellularLocation>
</comment>
<name>A0A9X3BF52_9BACT</name>
<feature type="transmembrane region" description="Helical" evidence="9">
    <location>
        <begin position="251"/>
        <end position="272"/>
    </location>
</feature>
<keyword evidence="7 9" id="KW-1133">Transmembrane helix</keyword>
<keyword evidence="12" id="KW-1185">Reference proteome</keyword>
<dbReference type="GO" id="GO:0140359">
    <property type="term" value="F:ABC-type transporter activity"/>
    <property type="evidence" value="ECO:0007669"/>
    <property type="project" value="InterPro"/>
</dbReference>
<dbReference type="InterPro" id="IPR047817">
    <property type="entry name" value="ABC2_TM_bact-type"/>
</dbReference>
<dbReference type="AlphaFoldDB" id="A0A9X3BF52"/>
<dbReference type="EMBL" id="JAOTIF010000001">
    <property type="protein sequence ID" value="MCU7548259.1"/>
    <property type="molecule type" value="Genomic_DNA"/>
</dbReference>
<evidence type="ECO:0000256" key="6">
    <source>
        <dbReference type="ARBA" id="ARBA00022692"/>
    </source>
</evidence>
<feature type="transmembrane region" description="Helical" evidence="9">
    <location>
        <begin position="195"/>
        <end position="217"/>
    </location>
</feature>